<evidence type="ECO:0000313" key="4">
    <source>
        <dbReference type="Proteomes" id="UP000093199"/>
    </source>
</evidence>
<dbReference type="InterPro" id="IPR051465">
    <property type="entry name" value="Cell_Envelope_Struct_Comp"/>
</dbReference>
<dbReference type="PANTHER" id="PTHR43308:SF5">
    <property type="entry name" value="S-LAYER PROTEIN _ PEPTIDOGLYCAN ENDO-BETA-N-ACETYLGLUCOSAMINIDASE"/>
    <property type="match status" value="1"/>
</dbReference>
<feature type="chain" id="PRO_5008649205" description="SLH domain-containing protein" evidence="1">
    <location>
        <begin position="24"/>
        <end position="438"/>
    </location>
</feature>
<dbReference type="Proteomes" id="UP000093199">
    <property type="component" value="Unassembled WGS sequence"/>
</dbReference>
<organism evidence="3 4">
    <name type="scientific">Caryophanon tenue</name>
    <dbReference type="NCBI Taxonomy" id="33978"/>
    <lineage>
        <taxon>Bacteria</taxon>
        <taxon>Bacillati</taxon>
        <taxon>Bacillota</taxon>
        <taxon>Bacilli</taxon>
        <taxon>Bacillales</taxon>
        <taxon>Caryophanaceae</taxon>
        <taxon>Caryophanon</taxon>
    </lineage>
</organism>
<keyword evidence="4" id="KW-1185">Reference proteome</keyword>
<dbReference type="RefSeq" id="WP_066542455.1">
    <property type="nucleotide sequence ID" value="NZ_MASJ01000001.1"/>
</dbReference>
<accession>A0A1C0YNB4</accession>
<dbReference type="AlphaFoldDB" id="A0A1C0YNB4"/>
<reference evidence="3 4" key="1">
    <citation type="submission" date="2016-07" db="EMBL/GenBank/DDBJ databases">
        <title>Caryophanon tenue genome sequencing.</title>
        <authorList>
            <person name="Verma A."/>
            <person name="Pal Y."/>
            <person name="Krishnamurthi S."/>
        </authorList>
    </citation>
    <scope>NUCLEOTIDE SEQUENCE [LARGE SCALE GENOMIC DNA]</scope>
    <source>
        <strain evidence="3 4">DSM 14152</strain>
    </source>
</reference>
<sequence>MRFIRIICLSVLCFVTMALPTQAKFTDVPKTNPYHTMLEQLAYDGTITGYANGTFAPSAVVTRAHVAAILNRALPLKAIRPATTFSDVPSTHPYYKDIQALYRAGIIDGNNGFYSPNNPLTRGQLAKILANAFQLEPQSTTAFKDVLPSHQFNTYIGALVTTGATTGYSDKTYRPGVYVTRQHFAVFFYRLQYEDTLPLSPVHDSEYEKYLEKLTKIQTKYGMFYGSPSIPYDYVKAYANAFTNEEVHQAAAYFGFTPSQKTRFLILDYDKDTYLYKGELIDDPFILGWINSIENVIVLTTNLQEKPYTKPDVTLMNHEYFHWMLLNEYENYISTVWVEEAIADNIGALFAENKQSFTETTLFSKYVAIIKEQGFMDEYEPYSEESIVAIALLEKKYGKDALLEYLQLTKKMPDKDAFYKVYNMRYKDMFQLVKDYIQ</sequence>
<comment type="caution">
    <text evidence="3">The sequence shown here is derived from an EMBL/GenBank/DDBJ whole genome shotgun (WGS) entry which is preliminary data.</text>
</comment>
<protein>
    <recommendedName>
        <fullName evidence="2">SLH domain-containing protein</fullName>
    </recommendedName>
</protein>
<dbReference type="Pfam" id="PF00395">
    <property type="entry name" value="SLH"/>
    <property type="match status" value="3"/>
</dbReference>
<evidence type="ECO:0000313" key="3">
    <source>
        <dbReference type="EMBL" id="OCS88652.1"/>
    </source>
</evidence>
<dbReference type="InterPro" id="IPR001119">
    <property type="entry name" value="SLH_dom"/>
</dbReference>
<evidence type="ECO:0000256" key="1">
    <source>
        <dbReference type="SAM" id="SignalP"/>
    </source>
</evidence>
<dbReference type="PANTHER" id="PTHR43308">
    <property type="entry name" value="OUTER MEMBRANE PROTEIN ALPHA-RELATED"/>
    <property type="match status" value="1"/>
</dbReference>
<proteinExistence type="predicted"/>
<feature type="domain" description="SLH" evidence="2">
    <location>
        <begin position="21"/>
        <end position="80"/>
    </location>
</feature>
<evidence type="ECO:0000259" key="2">
    <source>
        <dbReference type="PROSITE" id="PS51272"/>
    </source>
</evidence>
<dbReference type="STRING" id="33978.A6M13_02060"/>
<dbReference type="EMBL" id="MASJ01000001">
    <property type="protein sequence ID" value="OCS88652.1"/>
    <property type="molecule type" value="Genomic_DNA"/>
</dbReference>
<dbReference type="PROSITE" id="PS51272">
    <property type="entry name" value="SLH"/>
    <property type="match status" value="3"/>
</dbReference>
<keyword evidence="1" id="KW-0732">Signal</keyword>
<feature type="domain" description="SLH" evidence="2">
    <location>
        <begin position="81"/>
        <end position="143"/>
    </location>
</feature>
<name>A0A1C0YNB4_9BACL</name>
<feature type="signal peptide" evidence="1">
    <location>
        <begin position="1"/>
        <end position="23"/>
    </location>
</feature>
<feature type="domain" description="SLH" evidence="2">
    <location>
        <begin position="144"/>
        <end position="202"/>
    </location>
</feature>
<gene>
    <name evidence="3" type="ORF">A6M13_02060</name>
</gene>